<evidence type="ECO:0000256" key="2">
    <source>
        <dbReference type="ARBA" id="ARBA00004651"/>
    </source>
</evidence>
<evidence type="ECO:0000313" key="15">
    <source>
        <dbReference type="EMBL" id="MEQ6289924.1"/>
    </source>
</evidence>
<evidence type="ECO:0000313" key="16">
    <source>
        <dbReference type="Proteomes" id="UP001433638"/>
    </source>
</evidence>
<keyword evidence="6 13" id="KW-0812">Transmembrane</keyword>
<dbReference type="SUPFAM" id="SSF81342">
    <property type="entry name" value="Transmembrane di-heme cytochromes"/>
    <property type="match status" value="1"/>
</dbReference>
<keyword evidence="7" id="KW-0479">Metal-binding</keyword>
<keyword evidence="5" id="KW-0349">Heme</keyword>
<dbReference type="Proteomes" id="UP001433638">
    <property type="component" value="Unassembled WGS sequence"/>
</dbReference>
<evidence type="ECO:0000259" key="14">
    <source>
        <dbReference type="Pfam" id="PF01292"/>
    </source>
</evidence>
<feature type="transmembrane region" description="Helical" evidence="13">
    <location>
        <begin position="15"/>
        <end position="35"/>
    </location>
</feature>
<evidence type="ECO:0000256" key="4">
    <source>
        <dbReference type="ARBA" id="ARBA00022475"/>
    </source>
</evidence>
<evidence type="ECO:0000256" key="11">
    <source>
        <dbReference type="ARBA" id="ARBA00023136"/>
    </source>
</evidence>
<dbReference type="RefSeq" id="WP_349584728.1">
    <property type="nucleotide sequence ID" value="NZ_JBEFLD010000002.1"/>
</dbReference>
<keyword evidence="10" id="KW-0408">Iron</keyword>
<organism evidence="15 16">
    <name type="scientific">Vogesella oryzagri</name>
    <dbReference type="NCBI Taxonomy" id="3160864"/>
    <lineage>
        <taxon>Bacteria</taxon>
        <taxon>Pseudomonadati</taxon>
        <taxon>Pseudomonadota</taxon>
        <taxon>Betaproteobacteria</taxon>
        <taxon>Neisseriales</taxon>
        <taxon>Chromobacteriaceae</taxon>
        <taxon>Vogesella</taxon>
    </lineage>
</organism>
<keyword evidence="3" id="KW-0813">Transport</keyword>
<comment type="caution">
    <text evidence="15">The sequence shown here is derived from an EMBL/GenBank/DDBJ whole genome shotgun (WGS) entry which is preliminary data.</text>
</comment>
<evidence type="ECO:0000256" key="7">
    <source>
        <dbReference type="ARBA" id="ARBA00022723"/>
    </source>
</evidence>
<evidence type="ECO:0000256" key="5">
    <source>
        <dbReference type="ARBA" id="ARBA00022617"/>
    </source>
</evidence>
<reference evidence="15" key="1">
    <citation type="submission" date="2024-06" db="EMBL/GenBank/DDBJ databases">
        <title>Genome sequence of Vogesella sp. MAHUQ-64.</title>
        <authorList>
            <person name="Huq M.A."/>
        </authorList>
    </citation>
    <scope>NUCLEOTIDE SEQUENCE</scope>
    <source>
        <strain evidence="15">MAHUQ-64</strain>
    </source>
</reference>
<protein>
    <submittedName>
        <fullName evidence="15">Cytochrome b</fullName>
    </submittedName>
</protein>
<dbReference type="Pfam" id="PF01292">
    <property type="entry name" value="Ni_hydr_CYTB"/>
    <property type="match status" value="1"/>
</dbReference>
<evidence type="ECO:0000256" key="3">
    <source>
        <dbReference type="ARBA" id="ARBA00022448"/>
    </source>
</evidence>
<evidence type="ECO:0000256" key="10">
    <source>
        <dbReference type="ARBA" id="ARBA00023004"/>
    </source>
</evidence>
<keyword evidence="8" id="KW-0249">Electron transport</keyword>
<sequence length="181" mass="19973">MLRNTRHSYGVLARVFHWLSAIAVVGALICIEINDFFPRGSTERLQLLLWHIDAGLLTALLLVPRLLWRLGNRPPDVTPPPPPLFQLLARAGHWALYGLMLALPLFGVLALQAAGKPVALFGSALPVLLSSRPGLGHVLKEVHELLGNLMLVALTVHVAASVWHHRFLRDDTLTRLIGPLR</sequence>
<keyword evidence="4" id="KW-1003">Cell membrane</keyword>
<evidence type="ECO:0000256" key="8">
    <source>
        <dbReference type="ARBA" id="ARBA00022982"/>
    </source>
</evidence>
<evidence type="ECO:0000256" key="13">
    <source>
        <dbReference type="SAM" id="Phobius"/>
    </source>
</evidence>
<evidence type="ECO:0000256" key="9">
    <source>
        <dbReference type="ARBA" id="ARBA00022989"/>
    </source>
</evidence>
<feature type="transmembrane region" description="Helical" evidence="13">
    <location>
        <begin position="47"/>
        <end position="67"/>
    </location>
</feature>
<dbReference type="InterPro" id="IPR016174">
    <property type="entry name" value="Di-haem_cyt_TM"/>
</dbReference>
<dbReference type="InterPro" id="IPR011577">
    <property type="entry name" value="Cyt_b561_bac/Ni-Hgenase"/>
</dbReference>
<evidence type="ECO:0000256" key="1">
    <source>
        <dbReference type="ARBA" id="ARBA00001970"/>
    </source>
</evidence>
<comment type="similarity">
    <text evidence="12">Belongs to the cytochrome b561 family.</text>
</comment>
<dbReference type="PANTHER" id="PTHR30529:SF3">
    <property type="entry name" value="CYTOCHROME B561 HOMOLOG 1"/>
    <property type="match status" value="1"/>
</dbReference>
<keyword evidence="9 13" id="KW-1133">Transmembrane helix</keyword>
<dbReference type="PANTHER" id="PTHR30529">
    <property type="entry name" value="CYTOCHROME B561"/>
    <property type="match status" value="1"/>
</dbReference>
<evidence type="ECO:0000256" key="12">
    <source>
        <dbReference type="ARBA" id="ARBA00037975"/>
    </source>
</evidence>
<evidence type="ECO:0000256" key="6">
    <source>
        <dbReference type="ARBA" id="ARBA00022692"/>
    </source>
</evidence>
<gene>
    <name evidence="15" type="ORF">ABNW52_04765</name>
</gene>
<feature type="domain" description="Cytochrome b561 bacterial/Ni-hydrogenase" evidence="14">
    <location>
        <begin position="9"/>
        <end position="178"/>
    </location>
</feature>
<accession>A0ABV1M120</accession>
<dbReference type="EMBL" id="JBEFLD010000002">
    <property type="protein sequence ID" value="MEQ6289924.1"/>
    <property type="molecule type" value="Genomic_DNA"/>
</dbReference>
<feature type="transmembrane region" description="Helical" evidence="13">
    <location>
        <begin position="87"/>
        <end position="111"/>
    </location>
</feature>
<proteinExistence type="inferred from homology"/>
<keyword evidence="16" id="KW-1185">Reference proteome</keyword>
<comment type="cofactor">
    <cofactor evidence="1">
        <name>heme b</name>
        <dbReference type="ChEBI" id="CHEBI:60344"/>
    </cofactor>
</comment>
<name>A0ABV1M120_9NEIS</name>
<keyword evidence="11 13" id="KW-0472">Membrane</keyword>
<dbReference type="InterPro" id="IPR052168">
    <property type="entry name" value="Cytochrome_b561_oxidase"/>
</dbReference>
<comment type="subcellular location">
    <subcellularLocation>
        <location evidence="2">Cell membrane</location>
        <topology evidence="2">Multi-pass membrane protein</topology>
    </subcellularLocation>
</comment>